<dbReference type="EMBL" id="AXCN02000116">
    <property type="status" value="NOT_ANNOTATED_CDS"/>
    <property type="molecule type" value="Genomic_DNA"/>
</dbReference>
<dbReference type="Proteomes" id="UP000075886">
    <property type="component" value="Unassembled WGS sequence"/>
</dbReference>
<reference evidence="2" key="2">
    <citation type="submission" date="2020-05" db="UniProtKB">
        <authorList>
            <consortium name="EnsemblMetazoa"/>
        </authorList>
    </citation>
    <scope>IDENTIFICATION</scope>
    <source>
        <strain evidence="2">FAR1</strain>
    </source>
</reference>
<name>A0A182Q540_9DIPT</name>
<evidence type="ECO:0000313" key="2">
    <source>
        <dbReference type="EnsemblMetazoa" id="AFAF003237-PA"/>
    </source>
</evidence>
<dbReference type="VEuPathDB" id="VectorBase:AFAF003237"/>
<reference evidence="3" key="1">
    <citation type="submission" date="2014-01" db="EMBL/GenBank/DDBJ databases">
        <title>The Genome Sequence of Anopheles farauti FAR1 (V2).</title>
        <authorList>
            <consortium name="The Broad Institute Genomics Platform"/>
            <person name="Neafsey D.E."/>
            <person name="Besansky N."/>
            <person name="Howell P."/>
            <person name="Walton C."/>
            <person name="Young S.K."/>
            <person name="Zeng Q."/>
            <person name="Gargeya S."/>
            <person name="Fitzgerald M."/>
            <person name="Haas B."/>
            <person name="Abouelleil A."/>
            <person name="Allen A.W."/>
            <person name="Alvarado L."/>
            <person name="Arachchi H.M."/>
            <person name="Berlin A.M."/>
            <person name="Chapman S.B."/>
            <person name="Gainer-Dewar J."/>
            <person name="Goldberg J."/>
            <person name="Griggs A."/>
            <person name="Gujja S."/>
            <person name="Hansen M."/>
            <person name="Howarth C."/>
            <person name="Imamovic A."/>
            <person name="Ireland A."/>
            <person name="Larimer J."/>
            <person name="McCowan C."/>
            <person name="Murphy C."/>
            <person name="Pearson M."/>
            <person name="Poon T.W."/>
            <person name="Priest M."/>
            <person name="Roberts A."/>
            <person name="Saif S."/>
            <person name="Shea T."/>
            <person name="Sisk P."/>
            <person name="Sykes S."/>
            <person name="Wortman J."/>
            <person name="Nusbaum C."/>
            <person name="Birren B."/>
        </authorList>
    </citation>
    <scope>NUCLEOTIDE SEQUENCE [LARGE SCALE GENOMIC DNA]</scope>
    <source>
        <strain evidence="3">FAR1</strain>
    </source>
</reference>
<accession>A0A182Q540</accession>
<evidence type="ECO:0000313" key="3">
    <source>
        <dbReference type="Proteomes" id="UP000075886"/>
    </source>
</evidence>
<keyword evidence="1" id="KW-0472">Membrane</keyword>
<evidence type="ECO:0000256" key="1">
    <source>
        <dbReference type="SAM" id="Phobius"/>
    </source>
</evidence>
<protein>
    <submittedName>
        <fullName evidence="2">Uncharacterized protein</fullName>
    </submittedName>
</protein>
<keyword evidence="1" id="KW-0812">Transmembrane</keyword>
<dbReference type="AlphaFoldDB" id="A0A182Q540"/>
<dbReference type="EnsemblMetazoa" id="AFAF003237-RA">
    <property type="protein sequence ID" value="AFAF003237-PA"/>
    <property type="gene ID" value="AFAF003237"/>
</dbReference>
<feature type="transmembrane region" description="Helical" evidence="1">
    <location>
        <begin position="6"/>
        <end position="25"/>
    </location>
</feature>
<keyword evidence="1" id="KW-1133">Transmembrane helix</keyword>
<proteinExistence type="predicted"/>
<sequence length="125" mass="13957">MMVVTLVPMVPVVIVVILQMVLQVVQMRVEMVMMQDAGKIARRQIISTMIMQTRLCPPENSAHSAFAHCLVPERRHGTRHGHGLVRCVVSYLPLRYRSLPPIALRQLAANDNALRIVGPILIDTG</sequence>
<keyword evidence="3" id="KW-1185">Reference proteome</keyword>
<organism evidence="2 3">
    <name type="scientific">Anopheles farauti</name>
    <dbReference type="NCBI Taxonomy" id="69004"/>
    <lineage>
        <taxon>Eukaryota</taxon>
        <taxon>Metazoa</taxon>
        <taxon>Ecdysozoa</taxon>
        <taxon>Arthropoda</taxon>
        <taxon>Hexapoda</taxon>
        <taxon>Insecta</taxon>
        <taxon>Pterygota</taxon>
        <taxon>Neoptera</taxon>
        <taxon>Endopterygota</taxon>
        <taxon>Diptera</taxon>
        <taxon>Nematocera</taxon>
        <taxon>Culicoidea</taxon>
        <taxon>Culicidae</taxon>
        <taxon>Anophelinae</taxon>
        <taxon>Anopheles</taxon>
    </lineage>
</organism>